<keyword evidence="10 11" id="KW-0539">Nucleus</keyword>
<dbReference type="UniPathway" id="UPA00904">
    <property type="reaction ID" value="UER00878"/>
</dbReference>
<evidence type="ECO:0000313" key="13">
    <source>
        <dbReference type="Proteomes" id="UP000050794"/>
    </source>
</evidence>
<organism evidence="13 14">
    <name type="scientific">Toxocara canis</name>
    <name type="common">Canine roundworm</name>
    <dbReference type="NCBI Taxonomy" id="6265"/>
    <lineage>
        <taxon>Eukaryota</taxon>
        <taxon>Metazoa</taxon>
        <taxon>Ecdysozoa</taxon>
        <taxon>Nematoda</taxon>
        <taxon>Chromadorea</taxon>
        <taxon>Rhabditida</taxon>
        <taxon>Spirurina</taxon>
        <taxon>Ascaridomorpha</taxon>
        <taxon>Ascaridoidea</taxon>
        <taxon>Toxocaridae</taxon>
        <taxon>Toxocara</taxon>
    </lineage>
</organism>
<gene>
    <name evidence="12" type="ORF">TCNE_LOCUS12303</name>
</gene>
<reference evidence="14" key="1">
    <citation type="submission" date="2016-06" db="UniProtKB">
        <authorList>
            <consortium name="WormBaseParasite"/>
        </authorList>
    </citation>
    <scope>IDENTIFICATION</scope>
</reference>
<feature type="binding site" evidence="11">
    <location>
        <position position="133"/>
    </location>
    <ligand>
        <name>Ni(2+)</name>
        <dbReference type="ChEBI" id="CHEBI:49786"/>
        <note>for nickel-dependent acireductone dioxygenase activity</note>
    </ligand>
</feature>
<evidence type="ECO:0000256" key="7">
    <source>
        <dbReference type="ARBA" id="ARBA00023002"/>
    </source>
</evidence>
<evidence type="ECO:0000256" key="11">
    <source>
        <dbReference type="HAMAP-Rule" id="MF_03154"/>
    </source>
</evidence>
<comment type="catalytic activity">
    <reaction evidence="11">
        <text>1,2-dihydroxy-5-(methylsulfanyl)pent-1-en-3-one + O2 = 3-(methylsulfanyl)propanoate + CO + formate + 2 H(+)</text>
        <dbReference type="Rhea" id="RHEA:14161"/>
        <dbReference type="ChEBI" id="CHEBI:15378"/>
        <dbReference type="ChEBI" id="CHEBI:15379"/>
        <dbReference type="ChEBI" id="CHEBI:15740"/>
        <dbReference type="ChEBI" id="CHEBI:17245"/>
        <dbReference type="ChEBI" id="CHEBI:49016"/>
        <dbReference type="ChEBI" id="CHEBI:49252"/>
        <dbReference type="EC" id="1.13.11.53"/>
    </reaction>
</comment>
<dbReference type="GO" id="GO:0005737">
    <property type="term" value="C:cytoplasm"/>
    <property type="evidence" value="ECO:0007669"/>
    <property type="project" value="UniProtKB-SubCell"/>
</dbReference>
<dbReference type="Proteomes" id="UP000050794">
    <property type="component" value="Unassembled WGS sequence"/>
</dbReference>
<evidence type="ECO:0000256" key="4">
    <source>
        <dbReference type="ARBA" id="ARBA00022605"/>
    </source>
</evidence>
<protein>
    <recommendedName>
        <fullName evidence="11">Acireductone dioxygenase</fullName>
    </recommendedName>
    <alternativeName>
        <fullName evidence="11">Acireductone dioxygenase (Fe(2+)-requiring)</fullName>
        <shortName evidence="11">ARD'</shortName>
        <shortName evidence="11">Fe-ARD</shortName>
        <ecNumber evidence="11">1.13.11.54</ecNumber>
    </alternativeName>
    <alternativeName>
        <fullName evidence="11">Acireductone dioxygenase (Ni(2+)-requiring)</fullName>
        <shortName evidence="11">ARD</shortName>
        <shortName evidence="11">Ni-ARD</shortName>
        <ecNumber evidence="11">1.13.11.53</ecNumber>
    </alternativeName>
</protein>
<dbReference type="EMBL" id="UYWY01021201">
    <property type="protein sequence ID" value="VDM43624.1"/>
    <property type="molecule type" value="Genomic_DNA"/>
</dbReference>
<dbReference type="FunFam" id="2.60.120.10:FF:000099">
    <property type="entry name" value="1,2-dihydroxy-3-keto-5-methylthiopentene dioxygenase"/>
    <property type="match status" value="1"/>
</dbReference>
<evidence type="ECO:0000256" key="10">
    <source>
        <dbReference type="ARBA" id="ARBA00023242"/>
    </source>
</evidence>
<evidence type="ECO:0000256" key="5">
    <source>
        <dbReference type="ARBA" id="ARBA00022723"/>
    </source>
</evidence>
<keyword evidence="6 11" id="KW-0223">Dioxygenase</keyword>
<dbReference type="GO" id="GO:0010309">
    <property type="term" value="F:acireductone dioxygenase [iron(II)-requiring] activity"/>
    <property type="evidence" value="ECO:0007669"/>
    <property type="project" value="UniProtKB-UniRule"/>
</dbReference>
<evidence type="ECO:0000256" key="6">
    <source>
        <dbReference type="ARBA" id="ARBA00022964"/>
    </source>
</evidence>
<evidence type="ECO:0000256" key="1">
    <source>
        <dbReference type="ARBA" id="ARBA00000428"/>
    </source>
</evidence>
<dbReference type="AlphaFoldDB" id="A0A183UUY3"/>
<comment type="pathway">
    <text evidence="11">Amino-acid biosynthesis; L-methionine biosynthesis via salvage pathway; L-methionine from S-methyl-5-thio-alpha-D-ribose 1-phosphate: step 5/6.</text>
</comment>
<feature type="binding site" evidence="11">
    <location>
        <position position="90"/>
    </location>
    <ligand>
        <name>Ni(2+)</name>
        <dbReference type="ChEBI" id="CHEBI:49786"/>
        <note>for nickel-dependent acireductone dioxygenase activity</note>
    </ligand>
</feature>
<keyword evidence="8 11" id="KW-0408">Iron</keyword>
<dbReference type="SUPFAM" id="SSF51182">
    <property type="entry name" value="RmlC-like cupins"/>
    <property type="match status" value="1"/>
</dbReference>
<feature type="binding site" evidence="11">
    <location>
        <position position="88"/>
    </location>
    <ligand>
        <name>Fe(2+)</name>
        <dbReference type="ChEBI" id="CHEBI:29033"/>
        <note>for iron-dependent acireductone dioxygenase activity</note>
    </ligand>
</feature>
<dbReference type="GO" id="GO:0016151">
    <property type="term" value="F:nickel cation binding"/>
    <property type="evidence" value="ECO:0007669"/>
    <property type="project" value="UniProtKB-UniRule"/>
</dbReference>
<reference evidence="12 13" key="2">
    <citation type="submission" date="2018-11" db="EMBL/GenBank/DDBJ databases">
        <authorList>
            <consortium name="Pathogen Informatics"/>
        </authorList>
    </citation>
    <scope>NUCLEOTIDE SEQUENCE [LARGE SCALE GENOMIC DNA]</scope>
</reference>
<evidence type="ECO:0000313" key="12">
    <source>
        <dbReference type="EMBL" id="VDM43624.1"/>
    </source>
</evidence>
<feature type="binding site" evidence="11">
    <location>
        <position position="94"/>
    </location>
    <ligand>
        <name>Ni(2+)</name>
        <dbReference type="ChEBI" id="CHEBI:49786"/>
        <note>for nickel-dependent acireductone dioxygenase activity</note>
    </ligand>
</feature>
<evidence type="ECO:0000256" key="3">
    <source>
        <dbReference type="ARBA" id="ARBA00022596"/>
    </source>
</evidence>
<dbReference type="EC" id="1.13.11.53" evidence="11"/>
<dbReference type="GO" id="GO:0010308">
    <property type="term" value="F:acireductone dioxygenase (Ni2+-requiring) activity"/>
    <property type="evidence" value="ECO:0007669"/>
    <property type="project" value="UniProtKB-UniRule"/>
</dbReference>
<dbReference type="GO" id="GO:0005506">
    <property type="term" value="F:iron ion binding"/>
    <property type="evidence" value="ECO:0007669"/>
    <property type="project" value="UniProtKB-UniRule"/>
</dbReference>
<dbReference type="Gene3D" id="2.60.120.10">
    <property type="entry name" value="Jelly Rolls"/>
    <property type="match status" value="1"/>
</dbReference>
<feature type="binding site" evidence="11">
    <location>
        <position position="133"/>
    </location>
    <ligand>
        <name>Fe(2+)</name>
        <dbReference type="ChEBI" id="CHEBI:29033"/>
        <note>for iron-dependent acireductone dioxygenase activity</note>
    </ligand>
</feature>
<evidence type="ECO:0000256" key="2">
    <source>
        <dbReference type="ARBA" id="ARBA00022490"/>
    </source>
</evidence>
<keyword evidence="3 11" id="KW-0533">Nickel</keyword>
<keyword evidence="5 11" id="KW-0479">Metal-binding</keyword>
<evidence type="ECO:0000256" key="8">
    <source>
        <dbReference type="ARBA" id="ARBA00023004"/>
    </source>
</evidence>
<dbReference type="GO" id="GO:0019509">
    <property type="term" value="P:L-methionine salvage from methylthioadenosine"/>
    <property type="evidence" value="ECO:0007669"/>
    <property type="project" value="UniProtKB-UniRule"/>
</dbReference>
<evidence type="ECO:0000313" key="14">
    <source>
        <dbReference type="WBParaSite" id="TCNE_0001230301-mRNA-1"/>
    </source>
</evidence>
<proteinExistence type="inferred from homology"/>
<feature type="binding site" evidence="11">
    <location>
        <position position="88"/>
    </location>
    <ligand>
        <name>Ni(2+)</name>
        <dbReference type="ChEBI" id="CHEBI:49786"/>
        <note>for nickel-dependent acireductone dioxygenase activity</note>
    </ligand>
</feature>
<feature type="binding site" evidence="11">
    <location>
        <position position="90"/>
    </location>
    <ligand>
        <name>Fe(2+)</name>
        <dbReference type="ChEBI" id="CHEBI:29033"/>
        <note>for iron-dependent acireductone dioxygenase activity</note>
    </ligand>
</feature>
<sequence>MVQAWLMCSPVVNKSAPCACDPPVDISTAEIDKIGILTKYVSIPVVEKEELIEKVCEERGYKFRDELIISKEKLSNYEDEIKKFFEEHMHTDEEARYVLDGSGYFDVRNHNDEWIRIAVQPGDAVILPPGIFHRFTPDHRDYVHFLRLFKDNQQWVAHNRNELAKVMSIRQQYLKDYIENIEK</sequence>
<comment type="subcellular location">
    <subcellularLocation>
        <location evidence="11">Cytoplasm</location>
    </subcellularLocation>
    <subcellularLocation>
        <location evidence="11">Nucleus</location>
    </subcellularLocation>
</comment>
<dbReference type="EC" id="1.13.11.54" evidence="11"/>
<dbReference type="Pfam" id="PF03079">
    <property type="entry name" value="ARD"/>
    <property type="match status" value="1"/>
</dbReference>
<keyword evidence="7 11" id="KW-0560">Oxidoreductase</keyword>
<comment type="catalytic activity">
    <reaction evidence="1 11">
        <text>1,2-dihydroxy-5-(methylsulfanyl)pent-1-en-3-one + O2 = 4-methylsulfanyl-2-oxobutanoate + formate + 2 H(+)</text>
        <dbReference type="Rhea" id="RHEA:24504"/>
        <dbReference type="ChEBI" id="CHEBI:15378"/>
        <dbReference type="ChEBI" id="CHEBI:15379"/>
        <dbReference type="ChEBI" id="CHEBI:15740"/>
        <dbReference type="ChEBI" id="CHEBI:16723"/>
        <dbReference type="ChEBI" id="CHEBI:49252"/>
        <dbReference type="EC" id="1.13.11.54"/>
    </reaction>
</comment>
<dbReference type="GO" id="GO:0005634">
    <property type="term" value="C:nucleus"/>
    <property type="evidence" value="ECO:0007669"/>
    <property type="project" value="UniProtKB-SubCell"/>
</dbReference>
<feature type="binding site" evidence="11">
    <location>
        <position position="94"/>
    </location>
    <ligand>
        <name>Fe(2+)</name>
        <dbReference type="ChEBI" id="CHEBI:29033"/>
        <note>for iron-dependent acireductone dioxygenase activity</note>
    </ligand>
</feature>
<dbReference type="InterPro" id="IPR004313">
    <property type="entry name" value="ARD"/>
</dbReference>
<dbReference type="WBParaSite" id="TCNE_0001230301-mRNA-1">
    <property type="protein sequence ID" value="TCNE_0001230301-mRNA-1"/>
    <property type="gene ID" value="TCNE_0001230301"/>
</dbReference>
<dbReference type="CDD" id="cd02232">
    <property type="entry name" value="cupin_ARD"/>
    <property type="match status" value="1"/>
</dbReference>
<dbReference type="HAMAP" id="MF_03154">
    <property type="entry name" value="Salvage_MtnD_euk"/>
    <property type="match status" value="1"/>
</dbReference>
<dbReference type="PANTHER" id="PTHR23418:SF0">
    <property type="entry name" value="ACIREDUCTONE DIOXYGENASE"/>
    <property type="match status" value="1"/>
</dbReference>
<comment type="similarity">
    <text evidence="11">Belongs to the acireductone dioxygenase (ARD) family.</text>
</comment>
<dbReference type="InterPro" id="IPR011051">
    <property type="entry name" value="RmlC_Cupin_sf"/>
</dbReference>
<keyword evidence="2 11" id="KW-0963">Cytoplasm</keyword>
<dbReference type="InterPro" id="IPR014710">
    <property type="entry name" value="RmlC-like_jellyroll"/>
</dbReference>
<dbReference type="InterPro" id="IPR027496">
    <property type="entry name" value="ARD_euk"/>
</dbReference>
<comment type="cofactor">
    <cofactor evidence="11">
        <name>Fe(2+)</name>
        <dbReference type="ChEBI" id="CHEBI:29033"/>
    </cofactor>
    <cofactor evidence="11">
        <name>Ni(2+)</name>
        <dbReference type="ChEBI" id="CHEBI:49786"/>
    </cofactor>
    <text evidence="11">Binds either 1 Fe or Ni cation per monomer. Iron-binding promotes an acireductone dioxygenase reaction producing 2-keto-4-methylthiobutyrate, while nickel-binding promotes an acireductone dioxygenase reaction producing 3-(methylsulfanyl)propanoate.</text>
</comment>
<accession>A0A183UUY3</accession>
<name>A0A183UUY3_TOXCA</name>
<evidence type="ECO:0000256" key="9">
    <source>
        <dbReference type="ARBA" id="ARBA00023167"/>
    </source>
</evidence>
<comment type="function">
    <text evidence="11">Catalyzes 2 different reactions between oxygen and the acireductone 1,2-dihydroxy-3-keto-5-methylthiopentene (DHK-MTPene) depending upon the metal bound in the active site. Fe-containing acireductone dioxygenase (Fe-ARD) produces formate and 2-keto-4-methylthiobutyrate (KMTB), the alpha-ketoacid precursor of methionine in the methionine recycle pathway. Ni-containing acireductone dioxygenase (Ni-ARD) produces methylthiopropionate, carbon monoxide and formate, and does not lie on the methionine recycle pathway.</text>
</comment>
<keyword evidence="9 11" id="KW-0486">Methionine biosynthesis</keyword>
<dbReference type="PANTHER" id="PTHR23418">
    <property type="entry name" value="ACIREDUCTONE DIOXYGENASE"/>
    <property type="match status" value="1"/>
</dbReference>
<keyword evidence="13" id="KW-1185">Reference proteome</keyword>
<keyword evidence="4 11" id="KW-0028">Amino-acid biosynthesis</keyword>